<evidence type="ECO:0000313" key="3">
    <source>
        <dbReference type="Proteomes" id="UP001189429"/>
    </source>
</evidence>
<evidence type="ECO:0000256" key="1">
    <source>
        <dbReference type="SAM" id="MobiDB-lite"/>
    </source>
</evidence>
<dbReference type="EMBL" id="CAUYUJ010020988">
    <property type="protein sequence ID" value="CAK0901833.1"/>
    <property type="molecule type" value="Genomic_DNA"/>
</dbReference>
<evidence type="ECO:0008006" key="4">
    <source>
        <dbReference type="Google" id="ProtNLM"/>
    </source>
</evidence>
<dbReference type="Proteomes" id="UP001189429">
    <property type="component" value="Unassembled WGS sequence"/>
</dbReference>
<proteinExistence type="predicted"/>
<feature type="region of interest" description="Disordered" evidence="1">
    <location>
        <begin position="151"/>
        <end position="176"/>
    </location>
</feature>
<keyword evidence="3" id="KW-1185">Reference proteome</keyword>
<name>A0ABN9XPH8_9DINO</name>
<comment type="caution">
    <text evidence="2">The sequence shown here is derived from an EMBL/GenBank/DDBJ whole genome shotgun (WGS) entry which is preliminary data.</text>
</comment>
<organism evidence="2 3">
    <name type="scientific">Prorocentrum cordatum</name>
    <dbReference type="NCBI Taxonomy" id="2364126"/>
    <lineage>
        <taxon>Eukaryota</taxon>
        <taxon>Sar</taxon>
        <taxon>Alveolata</taxon>
        <taxon>Dinophyceae</taxon>
        <taxon>Prorocentrales</taxon>
        <taxon>Prorocentraceae</taxon>
        <taxon>Prorocentrum</taxon>
    </lineage>
</organism>
<protein>
    <recommendedName>
        <fullName evidence="4">Centrosomal protein of 19 kDa</fullName>
    </recommendedName>
</protein>
<reference evidence="2" key="1">
    <citation type="submission" date="2023-10" db="EMBL/GenBank/DDBJ databases">
        <authorList>
            <person name="Chen Y."/>
            <person name="Shah S."/>
            <person name="Dougan E. K."/>
            <person name="Thang M."/>
            <person name="Chan C."/>
        </authorList>
    </citation>
    <scope>NUCLEOTIDE SEQUENCE [LARGE SCALE GENOMIC DNA]</scope>
</reference>
<sequence>MKSVLLHPSRLVFTLGAMGKPPPPTGPGEAQAVFLQGIESAAARWVPSLSDRVVELRLRTSGPVKLFKLQVKKGGIGGDNYADQQLVLSQESEGSGKGVGGGKGVATTAETAADVTAGLMRLIGNTKDLQTKAKLLEQLEVVDKPGYAPVPSLTHEEALGRGGGAGRKAGRRRGQAVVQVLSAARRSREPRRRT</sequence>
<evidence type="ECO:0000313" key="2">
    <source>
        <dbReference type="EMBL" id="CAK0901833.1"/>
    </source>
</evidence>
<gene>
    <name evidence="2" type="ORF">PCOR1329_LOCUS78650</name>
</gene>
<accession>A0ABN9XPH8</accession>